<evidence type="ECO:0000256" key="2">
    <source>
        <dbReference type="ARBA" id="ARBA00010791"/>
    </source>
</evidence>
<dbReference type="InterPro" id="IPR001772">
    <property type="entry name" value="KA1_dom"/>
</dbReference>
<dbReference type="OrthoDB" id="193931at2759"/>
<dbReference type="InterPro" id="IPR000719">
    <property type="entry name" value="Prot_kinase_dom"/>
</dbReference>
<dbReference type="SMART" id="SM00220">
    <property type="entry name" value="S_TKc"/>
    <property type="match status" value="1"/>
</dbReference>
<evidence type="ECO:0000256" key="4">
    <source>
        <dbReference type="ARBA" id="ARBA00022490"/>
    </source>
</evidence>
<dbReference type="PROSITE" id="PS50011">
    <property type="entry name" value="PROTEIN_KINASE_DOM"/>
    <property type="match status" value="1"/>
</dbReference>
<evidence type="ECO:0000256" key="1">
    <source>
        <dbReference type="ARBA" id="ARBA00004496"/>
    </source>
</evidence>
<keyword evidence="7 12" id="KW-0547">Nucleotide-binding</keyword>
<dbReference type="GO" id="GO:0005524">
    <property type="term" value="F:ATP binding"/>
    <property type="evidence" value="ECO:0007669"/>
    <property type="project" value="UniProtKB-UniRule"/>
</dbReference>
<dbReference type="GO" id="GO:0004674">
    <property type="term" value="F:protein serine/threonine kinase activity"/>
    <property type="evidence" value="ECO:0007669"/>
    <property type="project" value="UniProtKB-KW"/>
</dbReference>
<dbReference type="CDD" id="cd12121">
    <property type="entry name" value="MARK_C_like"/>
    <property type="match status" value="1"/>
</dbReference>
<feature type="compositionally biased region" description="Low complexity" evidence="13">
    <location>
        <begin position="393"/>
        <end position="411"/>
    </location>
</feature>
<sequence>MVLHPLEQDTKDDQSINLSKVASAPSPSSVKWATEEQDMTASSLSGTTAGRKRHHRHKKSSSSVSNGDRIKSKRTVGDYNLTTTLGSGGMGKVKLGIHQQQPQKKLAVKIIQRKHDDEYRQERTLREANILYLLHHPYIVNLEAPIIVDTNYYYLMMEYVSGGQLLDYIISHGKLREKDARRFARQIISALDYCHRNSIVHRDLKIENILVSRTGHVKIIDFGLSNLFSPWSQMSTFCGSLYFAAPELLHAKSYTGPEVDVWSFGVVLYVLVCGKVPFDDQNTQTLHDKIKRGAIEYPAHLTLECKNLLGKVLVVNPNNRATVSDILVHPWMVRGYDGPVDNHIPQRSPLSLPLDTEVIRRMTVFDFGTEEEINSKLEEIITSEEFQKAIQLRSQRSSLSHSRNGSTSSTSSGGGGGGFFSFVNGGNNSPTSHTFTAAQDDPQSIPNAYHPLVSIYYLVKEKMERERATGAEPSSPMQIPSMDLLNKRRGSLPLPDPIKTSTGQQPPQPPTTTLRHRPQQKRGHKKSFSLATATAALSLTSKPPHPVEQQQQPQPSPMTTRRAGRGHQKAKSHAGLDFALTGDNNKEMDNDNTTADTTARQSHHGHSRKLSSIFMRSTNSSKTQQHSSSDDDNNISQDVIGGGGLLKGLFSMRTTSTKPVGVIRNDLIQVLNNLHLMWIETEAARLFECSEEDGVQFEINIVKVPWLLGVHGLQFRRVSGNSWQYKNLCSRILMDLKL</sequence>
<dbReference type="Pfam" id="PF00069">
    <property type="entry name" value="Pkinase"/>
    <property type="match status" value="1"/>
</dbReference>
<dbReference type="EC" id="2.7.11.1" evidence="3"/>
<dbReference type="PANTHER" id="PTHR24346">
    <property type="entry name" value="MAP/MICROTUBULE AFFINITY-REGULATING KINASE"/>
    <property type="match status" value="1"/>
</dbReference>
<feature type="compositionally biased region" description="Polar residues" evidence="13">
    <location>
        <begin position="39"/>
        <end position="48"/>
    </location>
</feature>
<accession>A0A068S4U2</accession>
<dbReference type="Proteomes" id="UP000027586">
    <property type="component" value="Unassembled WGS sequence"/>
</dbReference>
<feature type="compositionally biased region" description="Basic residues" evidence="13">
    <location>
        <begin position="514"/>
        <end position="527"/>
    </location>
</feature>
<keyword evidence="17" id="KW-1185">Reference proteome</keyword>
<dbReference type="Pfam" id="PF02149">
    <property type="entry name" value="KA1"/>
    <property type="match status" value="1"/>
</dbReference>
<dbReference type="GO" id="GO:0035556">
    <property type="term" value="P:intracellular signal transduction"/>
    <property type="evidence" value="ECO:0007669"/>
    <property type="project" value="TreeGrafter"/>
</dbReference>
<evidence type="ECO:0000313" key="17">
    <source>
        <dbReference type="Proteomes" id="UP000027586"/>
    </source>
</evidence>
<comment type="subcellular location">
    <subcellularLocation>
        <location evidence="1">Cytoplasm</location>
    </subcellularLocation>
</comment>
<dbReference type="InterPro" id="IPR008271">
    <property type="entry name" value="Ser/Thr_kinase_AS"/>
</dbReference>
<evidence type="ECO:0000256" key="11">
    <source>
        <dbReference type="ARBA" id="ARBA00048679"/>
    </source>
</evidence>
<evidence type="ECO:0000256" key="3">
    <source>
        <dbReference type="ARBA" id="ARBA00012513"/>
    </source>
</evidence>
<dbReference type="SUPFAM" id="SSF56112">
    <property type="entry name" value="Protein kinase-like (PK-like)"/>
    <property type="match status" value="1"/>
</dbReference>
<feature type="compositionally biased region" description="Low complexity" evidence="13">
    <location>
        <begin position="19"/>
        <end position="31"/>
    </location>
</feature>
<keyword evidence="4" id="KW-0963">Cytoplasm</keyword>
<dbReference type="GO" id="GO:0000226">
    <property type="term" value="P:microtubule cytoskeleton organization"/>
    <property type="evidence" value="ECO:0007669"/>
    <property type="project" value="TreeGrafter"/>
</dbReference>
<dbReference type="PROSITE" id="PS00107">
    <property type="entry name" value="PROTEIN_KINASE_ATP"/>
    <property type="match status" value="1"/>
</dbReference>
<feature type="compositionally biased region" description="Basic residues" evidence="13">
    <location>
        <begin position="562"/>
        <end position="572"/>
    </location>
</feature>
<feature type="region of interest" description="Disordered" evidence="13">
    <location>
        <begin position="540"/>
        <end position="612"/>
    </location>
</feature>
<dbReference type="PROSITE" id="PS50032">
    <property type="entry name" value="KA1"/>
    <property type="match status" value="1"/>
</dbReference>
<dbReference type="Gene3D" id="3.30.310.80">
    <property type="entry name" value="Kinase associated domain 1, KA1"/>
    <property type="match status" value="1"/>
</dbReference>
<keyword evidence="9 12" id="KW-0067">ATP-binding</keyword>
<feature type="binding site" evidence="12">
    <location>
        <position position="109"/>
    </location>
    <ligand>
        <name>ATP</name>
        <dbReference type="ChEBI" id="CHEBI:30616"/>
    </ligand>
</feature>
<evidence type="ECO:0000256" key="8">
    <source>
        <dbReference type="ARBA" id="ARBA00022777"/>
    </source>
</evidence>
<evidence type="ECO:0000256" key="12">
    <source>
        <dbReference type="PROSITE-ProRule" id="PRU10141"/>
    </source>
</evidence>
<dbReference type="FunFam" id="1.10.510.10:FF:001222">
    <property type="entry name" value="Serine/threonine-protein kinase ppk25"/>
    <property type="match status" value="1"/>
</dbReference>
<dbReference type="PANTHER" id="PTHR24346:SF82">
    <property type="entry name" value="KP78A-RELATED"/>
    <property type="match status" value="1"/>
</dbReference>
<feature type="region of interest" description="Disordered" evidence="13">
    <location>
        <begin position="617"/>
        <end position="636"/>
    </location>
</feature>
<organism evidence="16 17">
    <name type="scientific">Lichtheimia corymbifera JMRC:FSU:9682</name>
    <dbReference type="NCBI Taxonomy" id="1263082"/>
    <lineage>
        <taxon>Eukaryota</taxon>
        <taxon>Fungi</taxon>
        <taxon>Fungi incertae sedis</taxon>
        <taxon>Mucoromycota</taxon>
        <taxon>Mucoromycotina</taxon>
        <taxon>Mucoromycetes</taxon>
        <taxon>Mucorales</taxon>
        <taxon>Lichtheimiaceae</taxon>
        <taxon>Lichtheimia</taxon>
    </lineage>
</organism>
<evidence type="ECO:0000256" key="6">
    <source>
        <dbReference type="ARBA" id="ARBA00022679"/>
    </source>
</evidence>
<dbReference type="VEuPathDB" id="FungiDB:LCOR_07980.1"/>
<feature type="domain" description="KA1" evidence="15">
    <location>
        <begin position="688"/>
        <end position="738"/>
    </location>
</feature>
<evidence type="ECO:0000313" key="16">
    <source>
        <dbReference type="EMBL" id="CDH56985.1"/>
    </source>
</evidence>
<feature type="compositionally biased region" description="Basic and acidic residues" evidence="13">
    <location>
        <begin position="1"/>
        <end position="14"/>
    </location>
</feature>
<reference evidence="16" key="1">
    <citation type="submission" date="2013-08" db="EMBL/GenBank/DDBJ databases">
        <title>Gene expansion shapes genome architecture in the human pathogen Lichtheimia corymbifera: an evolutionary genomics analysis in the ancient terrestrial Mucorales (Mucoromycotina).</title>
        <authorList>
            <person name="Schwartze V.U."/>
            <person name="Winter S."/>
            <person name="Shelest E."/>
            <person name="Marcet-Houben M."/>
            <person name="Horn F."/>
            <person name="Wehner S."/>
            <person name="Hoffmann K."/>
            <person name="Riege K."/>
            <person name="Sammeth M."/>
            <person name="Nowrousian M."/>
            <person name="Valiante V."/>
            <person name="Linde J."/>
            <person name="Jacobsen I.D."/>
            <person name="Marz M."/>
            <person name="Brakhage A.A."/>
            <person name="Gabaldon T."/>
            <person name="Bocker S."/>
            <person name="Voigt K."/>
        </authorList>
    </citation>
    <scope>NUCLEOTIDE SEQUENCE [LARGE SCALE GENOMIC DNA]</scope>
    <source>
        <strain evidence="16">FSU 9682</strain>
    </source>
</reference>
<dbReference type="AlphaFoldDB" id="A0A068S4U2"/>
<feature type="domain" description="Protein kinase" evidence="14">
    <location>
        <begin position="79"/>
        <end position="332"/>
    </location>
</feature>
<keyword evidence="5" id="KW-0723">Serine/threonine-protein kinase</keyword>
<dbReference type="InterPro" id="IPR011009">
    <property type="entry name" value="Kinase-like_dom_sf"/>
</dbReference>
<evidence type="ECO:0000256" key="10">
    <source>
        <dbReference type="ARBA" id="ARBA00047899"/>
    </source>
</evidence>
<feature type="region of interest" description="Disordered" evidence="13">
    <location>
        <begin position="392"/>
        <end position="425"/>
    </location>
</feature>
<proteinExistence type="inferred from homology"/>
<keyword evidence="6" id="KW-0808">Transferase</keyword>
<dbReference type="SUPFAM" id="SSF103243">
    <property type="entry name" value="KA1-like"/>
    <property type="match status" value="1"/>
</dbReference>
<evidence type="ECO:0000256" key="9">
    <source>
        <dbReference type="ARBA" id="ARBA00022840"/>
    </source>
</evidence>
<evidence type="ECO:0000259" key="14">
    <source>
        <dbReference type="PROSITE" id="PS50011"/>
    </source>
</evidence>
<comment type="catalytic activity">
    <reaction evidence="10">
        <text>L-threonyl-[protein] + ATP = O-phospho-L-threonyl-[protein] + ADP + H(+)</text>
        <dbReference type="Rhea" id="RHEA:46608"/>
        <dbReference type="Rhea" id="RHEA-COMP:11060"/>
        <dbReference type="Rhea" id="RHEA-COMP:11605"/>
        <dbReference type="ChEBI" id="CHEBI:15378"/>
        <dbReference type="ChEBI" id="CHEBI:30013"/>
        <dbReference type="ChEBI" id="CHEBI:30616"/>
        <dbReference type="ChEBI" id="CHEBI:61977"/>
        <dbReference type="ChEBI" id="CHEBI:456216"/>
        <dbReference type="EC" id="2.7.11.1"/>
    </reaction>
</comment>
<dbReference type="Gene3D" id="1.10.510.10">
    <property type="entry name" value="Transferase(Phosphotransferase) domain 1"/>
    <property type="match status" value="1"/>
</dbReference>
<dbReference type="InterPro" id="IPR017441">
    <property type="entry name" value="Protein_kinase_ATP_BS"/>
</dbReference>
<feature type="compositionally biased region" description="Low complexity" evidence="13">
    <location>
        <begin position="540"/>
        <end position="553"/>
    </location>
</feature>
<evidence type="ECO:0000256" key="7">
    <source>
        <dbReference type="ARBA" id="ARBA00022741"/>
    </source>
</evidence>
<evidence type="ECO:0000259" key="15">
    <source>
        <dbReference type="PROSITE" id="PS50032"/>
    </source>
</evidence>
<dbReference type="InterPro" id="IPR028375">
    <property type="entry name" value="KA1/Ssp2_C"/>
</dbReference>
<gene>
    <name evidence="16" type="ORF">LCOR_07980.1</name>
</gene>
<feature type="region of interest" description="Disordered" evidence="13">
    <location>
        <begin position="487"/>
        <end position="528"/>
    </location>
</feature>
<keyword evidence="8 16" id="KW-0418">Kinase</keyword>
<name>A0A068S4U2_9FUNG</name>
<dbReference type="GO" id="GO:0005737">
    <property type="term" value="C:cytoplasm"/>
    <property type="evidence" value="ECO:0007669"/>
    <property type="project" value="UniProtKB-SubCell"/>
</dbReference>
<feature type="compositionally biased region" description="Basic residues" evidence="13">
    <location>
        <begin position="50"/>
        <end position="60"/>
    </location>
</feature>
<dbReference type="STRING" id="1263082.A0A068S4U2"/>
<protein>
    <recommendedName>
        <fullName evidence="3">non-specific serine/threonine protein kinase</fullName>
        <ecNumber evidence="3">2.7.11.1</ecNumber>
    </recommendedName>
</protein>
<evidence type="ECO:0000256" key="13">
    <source>
        <dbReference type="SAM" id="MobiDB-lite"/>
    </source>
</evidence>
<comment type="caution">
    <text evidence="16">The sequence shown here is derived from an EMBL/GenBank/DDBJ whole genome shotgun (WGS) entry which is preliminary data.</text>
</comment>
<dbReference type="EMBL" id="CBTN010000042">
    <property type="protein sequence ID" value="CDH56985.1"/>
    <property type="molecule type" value="Genomic_DNA"/>
</dbReference>
<dbReference type="PROSITE" id="PS00108">
    <property type="entry name" value="PROTEIN_KINASE_ST"/>
    <property type="match status" value="1"/>
</dbReference>
<comment type="similarity">
    <text evidence="2">Belongs to the protein kinase superfamily. CAMK Ser/Thr protein kinase family. NIM1 subfamily.</text>
</comment>
<dbReference type="GO" id="GO:0106310">
    <property type="term" value="F:protein serine kinase activity"/>
    <property type="evidence" value="ECO:0007669"/>
    <property type="project" value="RHEA"/>
</dbReference>
<feature type="region of interest" description="Disordered" evidence="13">
    <location>
        <begin position="1"/>
        <end position="75"/>
    </location>
</feature>
<comment type="catalytic activity">
    <reaction evidence="11">
        <text>L-seryl-[protein] + ATP = O-phospho-L-seryl-[protein] + ADP + H(+)</text>
        <dbReference type="Rhea" id="RHEA:17989"/>
        <dbReference type="Rhea" id="RHEA-COMP:9863"/>
        <dbReference type="Rhea" id="RHEA-COMP:11604"/>
        <dbReference type="ChEBI" id="CHEBI:15378"/>
        <dbReference type="ChEBI" id="CHEBI:29999"/>
        <dbReference type="ChEBI" id="CHEBI:30616"/>
        <dbReference type="ChEBI" id="CHEBI:83421"/>
        <dbReference type="ChEBI" id="CHEBI:456216"/>
        <dbReference type="EC" id="2.7.11.1"/>
    </reaction>
</comment>
<evidence type="ECO:0000256" key="5">
    <source>
        <dbReference type="ARBA" id="ARBA00022527"/>
    </source>
</evidence>